<comment type="caution">
    <text evidence="20">The sequence shown here is derived from an EMBL/GenBank/DDBJ whole genome shotgun (WGS) entry which is preliminary data.</text>
</comment>
<evidence type="ECO:0000313" key="20">
    <source>
        <dbReference type="EMBL" id="CAD5113028.1"/>
    </source>
</evidence>
<dbReference type="FunFam" id="4.10.80.40:FF:000004">
    <property type="entry name" value="Succinate dehydrogenase [ubiquinone] flavoprotein subunit, mitochondrial"/>
    <property type="match status" value="1"/>
</dbReference>
<dbReference type="Proteomes" id="UP000549394">
    <property type="component" value="Unassembled WGS sequence"/>
</dbReference>
<dbReference type="GO" id="GO:0050660">
    <property type="term" value="F:flavin adenine dinucleotide binding"/>
    <property type="evidence" value="ECO:0007669"/>
    <property type="project" value="InterPro"/>
</dbReference>
<dbReference type="Pfam" id="PF02910">
    <property type="entry name" value="Succ_DH_flav_C"/>
    <property type="match status" value="1"/>
</dbReference>
<feature type="binding site" evidence="14">
    <location>
        <begin position="446"/>
        <end position="447"/>
    </location>
    <ligand>
        <name>FAD</name>
        <dbReference type="ChEBI" id="CHEBI:57692"/>
    </ligand>
</feature>
<evidence type="ECO:0000256" key="10">
    <source>
        <dbReference type="ARBA" id="ARBA00023128"/>
    </source>
</evidence>
<keyword evidence="10" id="KW-0496">Mitochondrion</keyword>
<name>A0A7I8V9L8_9ANNE</name>
<dbReference type="InterPro" id="IPR025714">
    <property type="entry name" value="Methyltranfer_dom"/>
</dbReference>
<dbReference type="SUPFAM" id="SSF51905">
    <property type="entry name" value="FAD/NAD(P)-binding domain"/>
    <property type="match status" value="1"/>
</dbReference>
<evidence type="ECO:0000256" key="14">
    <source>
        <dbReference type="PIRSR" id="PIRSR611281-3"/>
    </source>
</evidence>
<evidence type="ECO:0000256" key="12">
    <source>
        <dbReference type="PIRSR" id="PIRSR611281-1"/>
    </source>
</evidence>
<dbReference type="GO" id="GO:0006099">
    <property type="term" value="P:tricarboxylic acid cycle"/>
    <property type="evidence" value="ECO:0007669"/>
    <property type="project" value="UniProtKB-UniPathway"/>
</dbReference>
<evidence type="ECO:0000259" key="17">
    <source>
        <dbReference type="Pfam" id="PF00890"/>
    </source>
</evidence>
<dbReference type="EMBL" id="CAJFCJ010000003">
    <property type="protein sequence ID" value="CAD5113028.1"/>
    <property type="molecule type" value="Genomic_DNA"/>
</dbReference>
<keyword evidence="9 16" id="KW-0560">Oxidoreductase</keyword>
<dbReference type="InterPro" id="IPR014006">
    <property type="entry name" value="Succ_Dhase_FrdA_Gneg"/>
</dbReference>
<evidence type="ECO:0000256" key="16">
    <source>
        <dbReference type="RuleBase" id="RU362051"/>
    </source>
</evidence>
<evidence type="ECO:0000256" key="13">
    <source>
        <dbReference type="PIRSR" id="PIRSR611281-2"/>
    </source>
</evidence>
<dbReference type="Pfam" id="PF13679">
    <property type="entry name" value="Methyltransf_32"/>
    <property type="match status" value="1"/>
</dbReference>
<dbReference type="NCBIfam" id="TIGR01812">
    <property type="entry name" value="sdhA_frdA_Gneg"/>
    <property type="match status" value="1"/>
</dbReference>
<evidence type="ECO:0000256" key="2">
    <source>
        <dbReference type="ARBA" id="ARBA00008040"/>
    </source>
</evidence>
<dbReference type="AlphaFoldDB" id="A0A7I8V9L8"/>
<dbReference type="SUPFAM" id="SSF46977">
    <property type="entry name" value="Succinate dehydrogenase/fumarate reductase flavoprotein C-terminal domain"/>
    <property type="match status" value="1"/>
</dbReference>
<dbReference type="GO" id="GO:0008177">
    <property type="term" value="F:succinate dehydrogenase (quinone) activity"/>
    <property type="evidence" value="ECO:0007669"/>
    <property type="project" value="UniProtKB-EC"/>
</dbReference>
<feature type="binding site" evidence="13">
    <location>
        <position position="396"/>
    </location>
    <ligand>
        <name>substrate</name>
    </ligand>
</feature>
<feature type="binding site" evidence="13">
    <location>
        <position position="297"/>
    </location>
    <ligand>
        <name>substrate</name>
    </ligand>
</feature>
<dbReference type="InterPro" id="IPR037099">
    <property type="entry name" value="Fum_R/Succ_DH_flav-like_C_sf"/>
</dbReference>
<dbReference type="GO" id="GO:0006121">
    <property type="term" value="P:mitochondrial electron transport, succinate to ubiquinone"/>
    <property type="evidence" value="ECO:0007669"/>
    <property type="project" value="TreeGrafter"/>
</dbReference>
<dbReference type="Pfam" id="PF00890">
    <property type="entry name" value="FAD_binding_2"/>
    <property type="match status" value="1"/>
</dbReference>
<feature type="binding site" evidence="13">
    <location>
        <position position="285"/>
    </location>
    <ligand>
        <name>substrate</name>
    </ligand>
</feature>
<reference evidence="20 21" key="1">
    <citation type="submission" date="2020-08" db="EMBL/GenBank/DDBJ databases">
        <authorList>
            <person name="Hejnol A."/>
        </authorList>
    </citation>
    <scope>NUCLEOTIDE SEQUENCE [LARGE SCALE GENOMIC DNA]</scope>
</reference>
<dbReference type="NCBIfam" id="TIGR01816">
    <property type="entry name" value="sdhA_forward"/>
    <property type="match status" value="1"/>
</dbReference>
<evidence type="ECO:0000313" key="21">
    <source>
        <dbReference type="Proteomes" id="UP000549394"/>
    </source>
</evidence>
<dbReference type="PANTHER" id="PTHR11632">
    <property type="entry name" value="SUCCINATE DEHYDROGENASE 2 FLAVOPROTEIN SUBUNIT"/>
    <property type="match status" value="1"/>
</dbReference>
<dbReference type="InterPro" id="IPR003953">
    <property type="entry name" value="FAD-dep_OxRdtase_2_FAD-bd"/>
</dbReference>
<comment type="function">
    <text evidence="16">Flavoprotein (FP) subunit of succinate dehydrogenase (SDH) that is involved in complex II of the mitochondrial electron transport chain and is responsible for transferring electrons from succinate to ubiquinone (coenzyme Q).</text>
</comment>
<dbReference type="SUPFAM" id="SSF53335">
    <property type="entry name" value="S-adenosyl-L-methionine-dependent methyltransferases"/>
    <property type="match status" value="1"/>
</dbReference>
<evidence type="ECO:0000256" key="15">
    <source>
        <dbReference type="PIRSR" id="PIRSR611281-4"/>
    </source>
</evidence>
<evidence type="ECO:0000256" key="1">
    <source>
        <dbReference type="ARBA" id="ARBA00004443"/>
    </source>
</evidence>
<dbReference type="InterPro" id="IPR015939">
    <property type="entry name" value="Fum_Rdtase/Succ_DH_flav-like_C"/>
</dbReference>
<feature type="modified residue" description="Tele-8alpha-FAD histidine" evidence="15">
    <location>
        <position position="85"/>
    </location>
</feature>
<evidence type="ECO:0000256" key="7">
    <source>
        <dbReference type="ARBA" id="ARBA00022946"/>
    </source>
</evidence>
<feature type="domain" description="FAD-dependent oxidoreductase 2 FAD-binding" evidence="17">
    <location>
        <begin position="49"/>
        <end position="447"/>
    </location>
</feature>
<keyword evidence="5" id="KW-0999">Mitochondrion inner membrane</keyword>
<dbReference type="PROSITE" id="PS00504">
    <property type="entry name" value="FRD_SDH_FAD_BINDING"/>
    <property type="match status" value="1"/>
</dbReference>
<evidence type="ECO:0000256" key="4">
    <source>
        <dbReference type="ARBA" id="ARBA00022630"/>
    </source>
</evidence>
<keyword evidence="8 16" id="KW-0249">Electron transport</keyword>
<dbReference type="InterPro" id="IPR029063">
    <property type="entry name" value="SAM-dependent_MTases_sf"/>
</dbReference>
<comment type="similarity">
    <text evidence="2 16">Belongs to the FAD-dependent oxidoreductase 2 family. FRD/SDH subfamily.</text>
</comment>
<gene>
    <name evidence="20" type="ORF">DGYR_LOCUS2077</name>
</gene>
<protein>
    <recommendedName>
        <fullName evidence="16">Succinate dehydrogenase [ubiquinone] flavoprotein subunit, mitochondrial</fullName>
        <ecNumber evidence="16">1.3.5.1</ecNumber>
    </recommendedName>
</protein>
<evidence type="ECO:0000259" key="19">
    <source>
        <dbReference type="Pfam" id="PF13679"/>
    </source>
</evidence>
<dbReference type="InterPro" id="IPR030664">
    <property type="entry name" value="SdhA/FrdA/AprA"/>
</dbReference>
<dbReference type="InterPro" id="IPR036188">
    <property type="entry name" value="FAD/NAD-bd_sf"/>
</dbReference>
<feature type="domain" description="Fumarate reductase/succinate dehydrogenase flavoprotein-like C-terminal" evidence="18">
    <location>
        <begin position="502"/>
        <end position="652"/>
    </location>
</feature>
<feature type="domain" description="Methyltransferase" evidence="19">
    <location>
        <begin position="794"/>
        <end position="959"/>
    </location>
</feature>
<organism evidence="20 21">
    <name type="scientific">Dimorphilus gyrociliatus</name>
    <dbReference type="NCBI Taxonomy" id="2664684"/>
    <lineage>
        <taxon>Eukaryota</taxon>
        <taxon>Metazoa</taxon>
        <taxon>Spiralia</taxon>
        <taxon>Lophotrochozoa</taxon>
        <taxon>Annelida</taxon>
        <taxon>Polychaeta</taxon>
        <taxon>Polychaeta incertae sedis</taxon>
        <taxon>Dinophilidae</taxon>
        <taxon>Dimorphilus</taxon>
    </lineage>
</organism>
<comment type="subcellular location">
    <subcellularLocation>
        <location evidence="1 16">Mitochondrion inner membrane</location>
        <topology evidence="1 16">Peripheral membrane protein</topology>
        <orientation evidence="1 16">Matrix side</orientation>
    </subcellularLocation>
</comment>
<dbReference type="GO" id="GO:0009055">
    <property type="term" value="F:electron transfer activity"/>
    <property type="evidence" value="ECO:0007669"/>
    <property type="project" value="TreeGrafter"/>
</dbReference>
<dbReference type="InterPro" id="IPR003952">
    <property type="entry name" value="FRD_SDH_FAD_BS"/>
</dbReference>
<feature type="binding site" evidence="14">
    <location>
        <position position="430"/>
    </location>
    <ligand>
        <name>FAD</name>
        <dbReference type="ChEBI" id="CHEBI:57692"/>
    </ligand>
</feature>
<keyword evidence="4 14" id="KW-0285">Flavoprotein</keyword>
<keyword evidence="21" id="KW-1185">Reference proteome</keyword>
<keyword evidence="7 16" id="KW-0809">Transit peptide</keyword>
<keyword evidence="3 16" id="KW-0813">Transport</keyword>
<evidence type="ECO:0000259" key="18">
    <source>
        <dbReference type="Pfam" id="PF02910"/>
    </source>
</evidence>
<comment type="cofactor">
    <cofactor evidence="14">
        <name>FAD</name>
        <dbReference type="ChEBI" id="CHEBI:57692"/>
    </cofactor>
    <text evidence="14">Flavinylated by SdhE, about 5% flavinylation occurs in the absence of SdhE.</text>
</comment>
<keyword evidence="6 14" id="KW-0274">FAD</keyword>
<dbReference type="GO" id="GO:0005743">
    <property type="term" value="C:mitochondrial inner membrane"/>
    <property type="evidence" value="ECO:0007669"/>
    <property type="project" value="UniProtKB-SubCell"/>
</dbReference>
<proteinExistence type="inferred from homology"/>
<dbReference type="FunFam" id="1.20.58.100:FF:000001">
    <property type="entry name" value="Succinate dehydrogenase flavoprotein subunit (SdhA)"/>
    <property type="match status" value="1"/>
</dbReference>
<dbReference type="OrthoDB" id="71672at2759"/>
<dbReference type="InterPro" id="IPR011281">
    <property type="entry name" value="Succ_DH_flav_su_fwd"/>
</dbReference>
<dbReference type="PANTHER" id="PTHR11632:SF51">
    <property type="entry name" value="SUCCINATE DEHYDROGENASE [UBIQUINONE] FLAVOPROTEIN SUBUNIT, MITOCHONDRIAL"/>
    <property type="match status" value="1"/>
</dbReference>
<dbReference type="InterPro" id="IPR027477">
    <property type="entry name" value="Succ_DH/fumarate_Rdtase_cat_sf"/>
</dbReference>
<keyword evidence="11 16" id="KW-0472">Membrane</keyword>
<evidence type="ECO:0000256" key="6">
    <source>
        <dbReference type="ARBA" id="ARBA00022827"/>
    </source>
</evidence>
<feature type="binding site" evidence="14">
    <location>
        <begin position="54"/>
        <end position="59"/>
    </location>
    <ligand>
        <name>FAD</name>
        <dbReference type="ChEBI" id="CHEBI:57692"/>
    </ligand>
</feature>
<dbReference type="UniPathway" id="UPA00223">
    <property type="reaction ID" value="UER01006"/>
</dbReference>
<dbReference type="Gene3D" id="3.50.50.60">
    <property type="entry name" value="FAD/NAD(P)-binding domain"/>
    <property type="match status" value="1"/>
</dbReference>
<feature type="binding site" evidence="14">
    <location>
        <begin position="77"/>
        <end position="92"/>
    </location>
    <ligand>
        <name>FAD</name>
        <dbReference type="ChEBI" id="CHEBI:57692"/>
    </ligand>
</feature>
<dbReference type="SUPFAM" id="SSF56425">
    <property type="entry name" value="Succinate dehydrogenase/fumarate reductase flavoprotein, catalytic domain"/>
    <property type="match status" value="1"/>
</dbReference>
<evidence type="ECO:0000256" key="3">
    <source>
        <dbReference type="ARBA" id="ARBA00022448"/>
    </source>
</evidence>
<evidence type="ECO:0000256" key="11">
    <source>
        <dbReference type="ARBA" id="ARBA00023136"/>
    </source>
</evidence>
<dbReference type="FunFam" id="3.90.700.10:FF:000001">
    <property type="entry name" value="Mitochondrial succinate dehydrogenase flavoprotein subunit"/>
    <property type="match status" value="1"/>
</dbReference>
<dbReference type="Gene3D" id="4.10.80.40">
    <property type="entry name" value="succinate dehydrogenase protein domain"/>
    <property type="match status" value="1"/>
</dbReference>
<dbReference type="Gene3D" id="1.20.58.100">
    <property type="entry name" value="Fumarate reductase/succinate dehydrogenase flavoprotein-like, C-terminal domain"/>
    <property type="match status" value="1"/>
</dbReference>
<keyword evidence="16" id="KW-0816">Tricarboxylic acid cycle</keyword>
<dbReference type="EC" id="1.3.5.1" evidence="16"/>
<comment type="catalytic activity">
    <reaction evidence="16">
        <text>a quinone + succinate = fumarate + a quinol</text>
        <dbReference type="Rhea" id="RHEA:40523"/>
        <dbReference type="ChEBI" id="CHEBI:24646"/>
        <dbReference type="ChEBI" id="CHEBI:29806"/>
        <dbReference type="ChEBI" id="CHEBI:30031"/>
        <dbReference type="ChEBI" id="CHEBI:132124"/>
        <dbReference type="EC" id="1.3.5.1"/>
    </reaction>
</comment>
<feature type="binding site" evidence="14">
    <location>
        <position position="264"/>
    </location>
    <ligand>
        <name>FAD</name>
        <dbReference type="ChEBI" id="CHEBI:57692"/>
    </ligand>
</feature>
<evidence type="ECO:0000256" key="5">
    <source>
        <dbReference type="ARBA" id="ARBA00022792"/>
    </source>
</evidence>
<feature type="binding site" evidence="13">
    <location>
        <position position="441"/>
    </location>
    <ligand>
        <name>substrate</name>
    </ligand>
</feature>
<evidence type="ECO:0000256" key="9">
    <source>
        <dbReference type="ARBA" id="ARBA00023002"/>
    </source>
</evidence>
<feature type="active site" description="Proton acceptor" evidence="12">
    <location>
        <position position="329"/>
    </location>
</feature>
<sequence length="1133" mass="126700">MASVRLIAARNSKFQLLSRYLWSSVASRNYSVKKTSISKDYQVVDHEYDAVVVGAGGAGLRAAFGLSEKGFKTACITKLFPTRSHTVAAQGGINAALSNVDDNPKDNWHNHFYDTVKGSDWLGDQDAIQYMCEEAPKAVIELENYGMPFSRLENGDIYQRAFGGQALKLGTGGQAHRACCVADRTGHSMLHTLYGRSLMYDTDYFIEYFAMDLLMEKGECVGVIAMSLEDGNLHRFKAKNTVLATGGYGRAYFSCTAAHTCTGDGTAMISRAGLPNMDMEFVQFHPTGIYGAGCLMTEGCRGEGGYLINSAGERFMERYAPSVLDLASRDVVSRSMTIEIREGRGVGPDKDHIYLQLSHLPQDQLAKRLPGISETAMIFAGVDVTRDPVPVLPTVHYNMGGIPTNYLGQVINYDKTNGTQIVPGLYAAGESACVSVHGANRLGANSLLDLVIFGRACANTIADTNKPGEKVRELSETAGEESIANLDAVRNADGPEPTAAVRLDMQKTMQTNAAVFRDGNVLKEGCQKLDDVFARMKNIKVVDKGMTWNSDLVETLELQNLLLNSLQTVYSAEARKESRGAHAREDFQTRIDEYDYTKPLEGQKKLPEDQHWRKHTVSTIDPKTGKVQLTYKPVVDDTMDSKVTTIPPKPRKVTVRQTNQLLDVAAIDQYDLEFSNAVDSLSKFLQYYLPLAEAHNTDFFTEDCWEKIVPEKLKNDLSSLNSEKLSNLLTDCQPVDPRESYSVEDSANCLQLFVSFVKKHTLPYLNVLTDLETLYENFTGKPNTVQVASFMTDKKFHETYEMSEIIYSICRYHKVNCIVDIGSGRGYLSNFLTLNCNLNVLGIEGSKSINESASFREVKLKKYWNTLKDNALKKTDNQEKPNPDEIGKTEAKFKRLTCYVTPDLNLDPILEENFSTEIDKIGVVGLHTCGSLANSLIELFLNQNKARLLVNVGCCYQHILPEEFPLSSPLKKRNFKLNRNCRMLATQAAERMEDGCKLAPISMLWRCTLQKILIDLTNNKAQKDDWKVGKIAKRCSNFVEYCKKSFRLLKIENTLTDEEIEAYINDTAAIKWKLDAFFKLRTLLSPCIEAIILLDRMYYLIENGTKNVHIIQLFKPLKSPRCYALVGDKTRAN</sequence>
<evidence type="ECO:0000256" key="8">
    <source>
        <dbReference type="ARBA" id="ARBA00022982"/>
    </source>
</evidence>
<comment type="pathway">
    <text evidence="16">Carbohydrate metabolism; tricarboxylic acid cycle; fumarate from succinate (eukaryal route): step 1/1.</text>
</comment>
<accession>A0A7I8V9L8</accession>
<dbReference type="Gene3D" id="3.90.700.10">
    <property type="entry name" value="Succinate dehydrogenase/fumarate reductase flavoprotein, catalytic domain"/>
    <property type="match status" value="1"/>
</dbReference>